<dbReference type="SUPFAM" id="SSF51905">
    <property type="entry name" value="FAD/NAD(P)-binding domain"/>
    <property type="match status" value="1"/>
</dbReference>
<dbReference type="SUPFAM" id="SSF54373">
    <property type="entry name" value="FAD-linked reductases, C-terminal domain"/>
    <property type="match status" value="1"/>
</dbReference>
<evidence type="ECO:0000313" key="4">
    <source>
        <dbReference type="Proteomes" id="UP000267418"/>
    </source>
</evidence>
<sequence length="419" mass="45720">MNKNTVAIVGAGIVGVSCALELQRRGHEVTLFDRTAPGRETSYGNAGVIARSSLMPFNHPGLWSVLPRLLKNTAASFRYDPVFLARNLSWAVRFLACARASVFQETAAALDALIRLSISEHRRLLVEAQAAQRLRTNGWLFLYRSEGGFAGSRLSRETFERFGVATQVLNADDLSDLEPHLKPLFPRALWIKDTDSVDSPGQVVEAYARLFVSRGGQVRQAAIGGLGRSGTGGAWELREESGAVLEASKVVLALGPWTREFLQKSLGLSVPMAFERGYHMHYNAVGNASLGRPVYDTGGAYVLSPMAQGLRLSTGVQLAQRDAPRNLVQLELAERAAREAFPLESRLEAQAWMGSRPTLPDSRPIVGECPRHPGLWLAFGHQHIGFSTGPGTARLLASLMRGEPCDIDPLPFAPGRFLR</sequence>
<dbReference type="PANTHER" id="PTHR13847">
    <property type="entry name" value="SARCOSINE DEHYDROGENASE-RELATED"/>
    <property type="match status" value="1"/>
</dbReference>
<keyword evidence="1" id="KW-0560">Oxidoreductase</keyword>
<protein>
    <submittedName>
        <fullName evidence="3">FAD-binding oxidoreductase</fullName>
    </submittedName>
</protein>
<evidence type="ECO:0000256" key="1">
    <source>
        <dbReference type="ARBA" id="ARBA00023002"/>
    </source>
</evidence>
<dbReference type="InterPro" id="IPR006076">
    <property type="entry name" value="FAD-dep_OxRdtase"/>
</dbReference>
<evidence type="ECO:0000313" key="3">
    <source>
        <dbReference type="EMBL" id="RTQ30712.1"/>
    </source>
</evidence>
<dbReference type="OrthoDB" id="18526at2"/>
<dbReference type="Gene3D" id="3.50.50.60">
    <property type="entry name" value="FAD/NAD(P)-binding domain"/>
    <property type="match status" value="2"/>
</dbReference>
<dbReference type="AlphaFoldDB" id="A0A3S0GX00"/>
<dbReference type="RefSeq" id="WP_126473860.1">
    <property type="nucleotide sequence ID" value="NZ_RXOE01000012.1"/>
</dbReference>
<dbReference type="Pfam" id="PF01266">
    <property type="entry name" value="DAO"/>
    <property type="match status" value="1"/>
</dbReference>
<dbReference type="InterPro" id="IPR036188">
    <property type="entry name" value="FAD/NAD-bd_sf"/>
</dbReference>
<dbReference type="EMBL" id="RXOE01000012">
    <property type="protein sequence ID" value="RTQ30712.1"/>
    <property type="molecule type" value="Genomic_DNA"/>
</dbReference>
<evidence type="ECO:0000259" key="2">
    <source>
        <dbReference type="Pfam" id="PF01266"/>
    </source>
</evidence>
<reference evidence="3 4" key="1">
    <citation type="submission" date="2018-12" db="EMBL/GenBank/DDBJ databases">
        <title>The genome of Variovorax gossypii DSM 100435.</title>
        <authorList>
            <person name="Gao J."/>
            <person name="Sun J."/>
        </authorList>
    </citation>
    <scope>NUCLEOTIDE SEQUENCE [LARGE SCALE GENOMIC DNA]</scope>
    <source>
        <strain evidence="3 4">DSM 100435</strain>
    </source>
</reference>
<accession>A0A3S0GX00</accession>
<dbReference type="Gene3D" id="3.30.9.10">
    <property type="entry name" value="D-Amino Acid Oxidase, subunit A, domain 2"/>
    <property type="match status" value="1"/>
</dbReference>
<name>A0A3S0GX00_9BURK</name>
<dbReference type="PANTHER" id="PTHR13847:SF289">
    <property type="entry name" value="GLYCINE OXIDASE"/>
    <property type="match status" value="1"/>
</dbReference>
<dbReference type="Proteomes" id="UP000267418">
    <property type="component" value="Unassembled WGS sequence"/>
</dbReference>
<dbReference type="GO" id="GO:0016491">
    <property type="term" value="F:oxidoreductase activity"/>
    <property type="evidence" value="ECO:0007669"/>
    <property type="project" value="UniProtKB-KW"/>
</dbReference>
<organism evidence="3 4">
    <name type="scientific">Variovorax gossypii</name>
    <dbReference type="NCBI Taxonomy" id="1679495"/>
    <lineage>
        <taxon>Bacteria</taxon>
        <taxon>Pseudomonadati</taxon>
        <taxon>Pseudomonadota</taxon>
        <taxon>Betaproteobacteria</taxon>
        <taxon>Burkholderiales</taxon>
        <taxon>Comamonadaceae</taxon>
        <taxon>Variovorax</taxon>
    </lineage>
</organism>
<keyword evidence="4" id="KW-1185">Reference proteome</keyword>
<feature type="domain" description="FAD dependent oxidoreductase" evidence="2">
    <location>
        <begin position="6"/>
        <end position="399"/>
    </location>
</feature>
<dbReference type="PROSITE" id="PS51257">
    <property type="entry name" value="PROKAR_LIPOPROTEIN"/>
    <property type="match status" value="1"/>
</dbReference>
<dbReference type="GO" id="GO:0005737">
    <property type="term" value="C:cytoplasm"/>
    <property type="evidence" value="ECO:0007669"/>
    <property type="project" value="TreeGrafter"/>
</dbReference>
<gene>
    <name evidence="3" type="ORF">EJP69_28980</name>
</gene>
<comment type="caution">
    <text evidence="3">The sequence shown here is derived from an EMBL/GenBank/DDBJ whole genome shotgun (WGS) entry which is preliminary data.</text>
</comment>
<proteinExistence type="predicted"/>